<reference evidence="3" key="1">
    <citation type="submission" date="2017-09" db="EMBL/GenBank/DDBJ databases">
        <title>Depth-based differentiation of microbial function through sediment-hosted aquifers and enrichment of novel symbionts in the deep terrestrial subsurface.</title>
        <authorList>
            <person name="Probst A.J."/>
            <person name="Ladd B."/>
            <person name="Jarett J.K."/>
            <person name="Geller-Mcgrath D.E."/>
            <person name="Sieber C.M.K."/>
            <person name="Emerson J.B."/>
            <person name="Anantharaman K."/>
            <person name="Thomas B.C."/>
            <person name="Malmstrom R."/>
            <person name="Stieglmeier M."/>
            <person name="Klingl A."/>
            <person name="Woyke T."/>
            <person name="Ryan C.M."/>
            <person name="Banfield J.F."/>
        </authorList>
    </citation>
    <scope>NUCLEOTIDE SEQUENCE [LARGE SCALE GENOMIC DNA]</scope>
</reference>
<accession>A0A2M7TFH9</accession>
<proteinExistence type="predicted"/>
<dbReference type="EMBL" id="PFNL01000192">
    <property type="protein sequence ID" value="PIZ44179.1"/>
    <property type="molecule type" value="Genomic_DNA"/>
</dbReference>
<feature type="region of interest" description="Disordered" evidence="1">
    <location>
        <begin position="442"/>
        <end position="483"/>
    </location>
</feature>
<gene>
    <name evidence="2" type="ORF">COY32_06995</name>
</gene>
<dbReference type="Proteomes" id="UP000228920">
    <property type="component" value="Unassembled WGS sequence"/>
</dbReference>
<sequence>MLSTIPIDSPGPNIFSLPGSISNKYIRRDGYVYSCIKDCGPNTQCETKNYVEFQTLVYPSNAFSLYLTVQNMGELPVDNVLVNLHTLTFDSSGETVFPHNIDYPIPVDNLATIEYRHGNLLTNDDMQKIGSLGNVPVSVTNGTSDDGRDITQLVLGPFDLAGLEVKKIPLQPAGSEFTQIPGTSNPYNPGNVGIVNPVKPCECQAVRLHDILGSGTCSETITNPTYDQCRAYYGISVDDGSHAGGSVCDNGGITVNGCPAPWCFVGAQSTSGPMSACPDLDGDGRGDKIPAPPAGWLLNSNTTPKSEPSLLDKVLSFIPGMFSESSLVEPPTAKAYGCQNPCKNNPPASMLGAGGIMPRDYNFVCDANDSQEAGRCAGTDDKVIVDTTSPYFETYRDVTGLGGCGYQASSNNSIIGPLQITAEYGGQGDNRTSRSVLLGSIPVGGRLSDDQGKPYGWPTTGTISQDQGYTGEADAQGYYRSDP</sequence>
<protein>
    <submittedName>
        <fullName evidence="2">Uncharacterized protein</fullName>
    </submittedName>
</protein>
<comment type="caution">
    <text evidence="2">The sequence shown here is derived from an EMBL/GenBank/DDBJ whole genome shotgun (WGS) entry which is preliminary data.</text>
</comment>
<evidence type="ECO:0000313" key="3">
    <source>
        <dbReference type="Proteomes" id="UP000228920"/>
    </source>
</evidence>
<organism evidence="2 3">
    <name type="scientific">candidate division WWE3 bacterium CG_4_10_14_0_2_um_filter_41_14</name>
    <dbReference type="NCBI Taxonomy" id="1975072"/>
    <lineage>
        <taxon>Bacteria</taxon>
        <taxon>Katanobacteria</taxon>
    </lineage>
</organism>
<feature type="non-terminal residue" evidence="2">
    <location>
        <position position="483"/>
    </location>
</feature>
<feature type="compositionally biased region" description="Polar residues" evidence="1">
    <location>
        <begin position="459"/>
        <end position="468"/>
    </location>
</feature>
<dbReference type="AlphaFoldDB" id="A0A2M7TFH9"/>
<evidence type="ECO:0000256" key="1">
    <source>
        <dbReference type="SAM" id="MobiDB-lite"/>
    </source>
</evidence>
<evidence type="ECO:0000313" key="2">
    <source>
        <dbReference type="EMBL" id="PIZ44179.1"/>
    </source>
</evidence>
<name>A0A2M7TFH9_UNCKA</name>